<evidence type="ECO:0000256" key="2">
    <source>
        <dbReference type="SAM" id="Phobius"/>
    </source>
</evidence>
<gene>
    <name evidence="3" type="ORF">GX356_06875</name>
    <name evidence="4" type="ORF">SAMN06295981_1823</name>
</gene>
<dbReference type="EMBL" id="JAAYSN010000183">
    <property type="protein sequence ID" value="NLP39423.1"/>
    <property type="molecule type" value="Genomic_DNA"/>
</dbReference>
<feature type="transmembrane region" description="Helical" evidence="2">
    <location>
        <begin position="70"/>
        <end position="96"/>
    </location>
</feature>
<dbReference type="InterPro" id="IPR007313">
    <property type="entry name" value="FxsA"/>
</dbReference>
<keyword evidence="2" id="KW-0472">Membrane</keyword>
<dbReference type="Proteomes" id="UP000193309">
    <property type="component" value="Unassembled WGS sequence"/>
</dbReference>
<dbReference type="RefSeq" id="WP_085549933.1">
    <property type="nucleotide sequence ID" value="NZ_FXAR01000006.1"/>
</dbReference>
<feature type="transmembrane region" description="Helical" evidence="2">
    <location>
        <begin position="27"/>
        <end position="49"/>
    </location>
</feature>
<evidence type="ECO:0000313" key="5">
    <source>
        <dbReference type="Proteomes" id="UP000193309"/>
    </source>
</evidence>
<keyword evidence="2" id="KW-1133">Transmembrane helix</keyword>
<organism evidence="4 5">
    <name type="scientific">Corynebacterium pollutisoli</name>
    <dbReference type="NCBI Taxonomy" id="1610489"/>
    <lineage>
        <taxon>Bacteria</taxon>
        <taxon>Bacillati</taxon>
        <taxon>Actinomycetota</taxon>
        <taxon>Actinomycetes</taxon>
        <taxon>Mycobacteriales</taxon>
        <taxon>Corynebacteriaceae</taxon>
        <taxon>Corynebacterium</taxon>
    </lineage>
</organism>
<feature type="compositionally biased region" description="Acidic residues" evidence="1">
    <location>
        <begin position="143"/>
        <end position="153"/>
    </location>
</feature>
<reference evidence="3 6" key="3">
    <citation type="journal article" date="2020" name="Biotechnol. Biofuels">
        <title>New insights from the biogas microbiome by comprehensive genome-resolved metagenomics of nearly 1600 species originating from multiple anaerobic digesters.</title>
        <authorList>
            <person name="Campanaro S."/>
            <person name="Treu L."/>
            <person name="Rodriguez-R L.M."/>
            <person name="Kovalovszki A."/>
            <person name="Ziels R.M."/>
            <person name="Maus I."/>
            <person name="Zhu X."/>
            <person name="Kougias P.G."/>
            <person name="Basile A."/>
            <person name="Luo G."/>
            <person name="Schluter A."/>
            <person name="Konstantinidis K.T."/>
            <person name="Angelidaki I."/>
        </authorList>
    </citation>
    <scope>NUCLEOTIDE SEQUENCE [LARGE SCALE GENOMIC DNA]</scope>
    <source>
        <strain evidence="3">AS23ysBPME_344</strain>
    </source>
</reference>
<keyword evidence="2" id="KW-0812">Transmembrane</keyword>
<sequence length="166" mass="17697">MPFILAVLPVLIIEALVFWAVGSWLGVGWALLLMFGLMALGLVTAPIEMRRVGRLAAAQKVSAGRVAGDYGLLTAGAILAGTPGIASSIVGLLLIFPPTRAVARGLAAKKMMKSIEDLGVRSYEATAARRPGTSYGSFGDPEQVIDEPDESEIQDWTRNVRPEDFK</sequence>
<dbReference type="OrthoDB" id="4422778at2"/>
<dbReference type="EMBL" id="FXAR01000006">
    <property type="protein sequence ID" value="SMG30102.1"/>
    <property type="molecule type" value="Genomic_DNA"/>
</dbReference>
<dbReference type="Proteomes" id="UP000568696">
    <property type="component" value="Unassembled WGS sequence"/>
</dbReference>
<accession>A0A1X7JQ99</accession>
<dbReference type="STRING" id="1610489.SAMN06295981_1823"/>
<dbReference type="NCBIfam" id="NF008528">
    <property type="entry name" value="PRK11463.1-2"/>
    <property type="match status" value="1"/>
</dbReference>
<name>A0A1X7JQ99_9CORY</name>
<proteinExistence type="predicted"/>
<feature type="region of interest" description="Disordered" evidence="1">
    <location>
        <begin position="130"/>
        <end position="166"/>
    </location>
</feature>
<protein>
    <submittedName>
        <fullName evidence="3">FxsA family protein</fullName>
    </submittedName>
    <submittedName>
        <fullName evidence="4">UPF0716 protein FxsA</fullName>
    </submittedName>
</protein>
<dbReference type="GO" id="GO:0016020">
    <property type="term" value="C:membrane"/>
    <property type="evidence" value="ECO:0007669"/>
    <property type="project" value="InterPro"/>
</dbReference>
<dbReference type="Pfam" id="PF04186">
    <property type="entry name" value="FxsA"/>
    <property type="match status" value="1"/>
</dbReference>
<keyword evidence="5" id="KW-1185">Reference proteome</keyword>
<dbReference type="AlphaFoldDB" id="A0A1X7JQ99"/>
<reference evidence="4" key="1">
    <citation type="submission" date="2017-04" db="EMBL/GenBank/DDBJ databases">
        <authorList>
            <person name="Afonso C.L."/>
            <person name="Miller P.J."/>
            <person name="Scott M.A."/>
            <person name="Spackman E."/>
            <person name="Goraichik I."/>
            <person name="Dimitrov K.M."/>
            <person name="Suarez D.L."/>
            <person name="Swayne D.E."/>
        </authorList>
    </citation>
    <scope>NUCLEOTIDE SEQUENCE [LARGE SCALE GENOMIC DNA]</scope>
    <source>
        <strain evidence="4">VDS</strain>
    </source>
</reference>
<reference evidence="5" key="2">
    <citation type="submission" date="2017-04" db="EMBL/GenBank/DDBJ databases">
        <authorList>
            <person name="Varghese N."/>
            <person name="Submissions S."/>
        </authorList>
    </citation>
    <scope>NUCLEOTIDE SEQUENCE [LARGE SCALE GENOMIC DNA]</scope>
    <source>
        <strain evidence="5">VDS</strain>
    </source>
</reference>
<evidence type="ECO:0000313" key="4">
    <source>
        <dbReference type="EMBL" id="SMG30102.1"/>
    </source>
</evidence>
<evidence type="ECO:0000313" key="3">
    <source>
        <dbReference type="EMBL" id="NLP39423.1"/>
    </source>
</evidence>
<evidence type="ECO:0000256" key="1">
    <source>
        <dbReference type="SAM" id="MobiDB-lite"/>
    </source>
</evidence>
<evidence type="ECO:0000313" key="6">
    <source>
        <dbReference type="Proteomes" id="UP000568696"/>
    </source>
</evidence>